<feature type="compositionally biased region" description="Basic and acidic residues" evidence="1">
    <location>
        <begin position="634"/>
        <end position="643"/>
    </location>
</feature>
<dbReference type="GO" id="GO:0032204">
    <property type="term" value="P:regulation of telomere maintenance"/>
    <property type="evidence" value="ECO:0007669"/>
    <property type="project" value="TreeGrafter"/>
</dbReference>
<evidence type="ECO:0000313" key="3">
    <source>
        <dbReference type="Proteomes" id="UP000623129"/>
    </source>
</evidence>
<feature type="compositionally biased region" description="Polar residues" evidence="1">
    <location>
        <begin position="106"/>
        <end position="133"/>
    </location>
</feature>
<dbReference type="OrthoDB" id="513595at2759"/>
<reference evidence="2" key="1">
    <citation type="submission" date="2020-01" db="EMBL/GenBank/DDBJ databases">
        <title>Genome sequence of Kobresia littledalei, the first chromosome-level genome in the family Cyperaceae.</title>
        <authorList>
            <person name="Qu G."/>
        </authorList>
    </citation>
    <scope>NUCLEOTIDE SEQUENCE</scope>
    <source>
        <strain evidence="2">C.B.Clarke</strain>
        <tissue evidence="2">Leaf</tissue>
    </source>
</reference>
<dbReference type="SUPFAM" id="SSF52540">
    <property type="entry name" value="P-loop containing nucleoside triphosphate hydrolases"/>
    <property type="match status" value="1"/>
</dbReference>
<dbReference type="PANTHER" id="PTHR13413">
    <property type="entry name" value="YLP MOTIF CONTAINING PROTEIN NUCLEAR PROTEIN ZAP"/>
    <property type="match status" value="1"/>
</dbReference>
<feature type="region of interest" description="Disordered" evidence="1">
    <location>
        <begin position="153"/>
        <end position="209"/>
    </location>
</feature>
<feature type="compositionally biased region" description="Basic and acidic residues" evidence="1">
    <location>
        <begin position="530"/>
        <end position="555"/>
    </location>
</feature>
<dbReference type="InterPro" id="IPR027417">
    <property type="entry name" value="P-loop_NTPase"/>
</dbReference>
<dbReference type="EMBL" id="SWLB01000010">
    <property type="protein sequence ID" value="KAF3333482.1"/>
    <property type="molecule type" value="Genomic_DNA"/>
</dbReference>
<feature type="region of interest" description="Disordered" evidence="1">
    <location>
        <begin position="83"/>
        <end position="133"/>
    </location>
</feature>
<dbReference type="PANTHER" id="PTHR13413:SF0">
    <property type="entry name" value="YLP MOTIF-CONTAINING PROTEIN 1"/>
    <property type="match status" value="1"/>
</dbReference>
<organism evidence="2 3">
    <name type="scientific">Carex littledalei</name>
    <dbReference type="NCBI Taxonomy" id="544730"/>
    <lineage>
        <taxon>Eukaryota</taxon>
        <taxon>Viridiplantae</taxon>
        <taxon>Streptophyta</taxon>
        <taxon>Embryophyta</taxon>
        <taxon>Tracheophyta</taxon>
        <taxon>Spermatophyta</taxon>
        <taxon>Magnoliopsida</taxon>
        <taxon>Liliopsida</taxon>
        <taxon>Poales</taxon>
        <taxon>Cyperaceae</taxon>
        <taxon>Cyperoideae</taxon>
        <taxon>Cariceae</taxon>
        <taxon>Carex</taxon>
        <taxon>Carex subgen. Euthyceras</taxon>
    </lineage>
</organism>
<comment type="caution">
    <text evidence="2">The sequence shown here is derived from an EMBL/GenBank/DDBJ whole genome shotgun (WGS) entry which is preliminary data.</text>
</comment>
<evidence type="ECO:0000256" key="1">
    <source>
        <dbReference type="SAM" id="MobiDB-lite"/>
    </source>
</evidence>
<gene>
    <name evidence="2" type="ORF">FCM35_KLT01173</name>
</gene>
<accession>A0A833R4M9</accession>
<feature type="compositionally biased region" description="Polar residues" evidence="1">
    <location>
        <begin position="89"/>
        <end position="99"/>
    </location>
</feature>
<feature type="region of interest" description="Disordered" evidence="1">
    <location>
        <begin position="622"/>
        <end position="643"/>
    </location>
</feature>
<feature type="region of interest" description="Disordered" evidence="1">
    <location>
        <begin position="498"/>
        <end position="561"/>
    </location>
</feature>
<name>A0A833R4M9_9POAL</name>
<dbReference type="AlphaFoldDB" id="A0A833R4M9"/>
<dbReference type="FunFam" id="3.40.50.300:FF:000978">
    <property type="entry name" value="YLP motif-containing protein 1 isoform X3"/>
    <property type="match status" value="1"/>
</dbReference>
<protein>
    <submittedName>
        <fullName evidence="2">YLP motif-containing protein 1</fullName>
    </submittedName>
</protein>
<proteinExistence type="predicted"/>
<dbReference type="GO" id="GO:0005634">
    <property type="term" value="C:nucleus"/>
    <property type="evidence" value="ECO:0007669"/>
    <property type="project" value="InterPro"/>
</dbReference>
<feature type="compositionally biased region" description="Pro residues" evidence="1">
    <location>
        <begin position="165"/>
        <end position="187"/>
    </location>
</feature>
<dbReference type="Pfam" id="PF13671">
    <property type="entry name" value="AAA_33"/>
    <property type="match status" value="1"/>
</dbReference>
<keyword evidence="3" id="KW-1185">Reference proteome</keyword>
<sequence>MDTHQWRSAPYQPQPCPVCFYPHYPYCSPAPAYGGSHLQQPHPYPAPLPPPKRMRVEDSYPLDHTLNRIPPKEDRILNLIRDHGRQGDSQDNGIGSYQNYHVHPTGYSNPYNNPYQASQNVSQSYRPVPSYGSTSAHPEGYFGYNGVEDSYGYPPDLSQLWAQAAPPPPPPPPQAQPEPPPPPPPHSPLDSVPHKNPSLFPIASSGSGRTVPVPSTVYGFAETNPSLPLRQGGSAVYPPSVSEPIMKTCLNLITKPSSAQPTVINACDLFKHPQRASRPDHFVVILRGLPGSGKSYLAKALRDVEVENGGRAPRIHSIDDYFMIEVEKDVKDGEGSKSRSKKLTKKVIEYCYEAEMEEAYRSSMLKAFRKTLDEGNFTFVIVDDRNLRVADFSQFWAVAKRSGYEVYLLEAPYKDPTGCAARNLHGFTLDEVQKMAAQWEEAPPVYLQLDVRPLFSGDYLKDETIQEVEMDMEDDMVLPTENIPESSNSTNIYHVVSANNDNGSDEKAESLDGVSKGGEMWDSEEEEELVGVKDLHQSKWSKNTEEETEKPESSKGNRGVVSGLMHAYGKSKIRKCVHWGDRAEKGGFSIGSAAQKRTNLSLVIGSGSGYNLKSNPLVDVEKESVNSRGNNNPETKKRLSDQLRAERESFKAIFDRRRLRIEDE</sequence>
<dbReference type="InterPro" id="IPR026314">
    <property type="entry name" value="YLP_motif_con_p1"/>
</dbReference>
<dbReference type="Gene3D" id="3.40.50.300">
    <property type="entry name" value="P-loop containing nucleotide triphosphate hydrolases"/>
    <property type="match status" value="1"/>
</dbReference>
<dbReference type="Proteomes" id="UP000623129">
    <property type="component" value="Unassembled WGS sequence"/>
</dbReference>
<evidence type="ECO:0000313" key="2">
    <source>
        <dbReference type="EMBL" id="KAF3333482.1"/>
    </source>
</evidence>